<organism evidence="2 3">
    <name type="scientific">Exophiala aquamarina CBS 119918</name>
    <dbReference type="NCBI Taxonomy" id="1182545"/>
    <lineage>
        <taxon>Eukaryota</taxon>
        <taxon>Fungi</taxon>
        <taxon>Dikarya</taxon>
        <taxon>Ascomycota</taxon>
        <taxon>Pezizomycotina</taxon>
        <taxon>Eurotiomycetes</taxon>
        <taxon>Chaetothyriomycetidae</taxon>
        <taxon>Chaetothyriales</taxon>
        <taxon>Herpotrichiellaceae</taxon>
        <taxon>Exophiala</taxon>
    </lineage>
</organism>
<dbReference type="GeneID" id="25287799"/>
<feature type="region of interest" description="Disordered" evidence="1">
    <location>
        <begin position="151"/>
        <end position="229"/>
    </location>
</feature>
<protein>
    <recommendedName>
        <fullName evidence="4">Inhibitor of apoptosis repeat-containing protein</fullName>
    </recommendedName>
</protein>
<keyword evidence="3" id="KW-1185">Reference proteome</keyword>
<dbReference type="HOGENOM" id="CLU_1209837_0_0_1"/>
<dbReference type="PROSITE" id="PS50143">
    <property type="entry name" value="BIR_REPEAT_2"/>
    <property type="match status" value="1"/>
</dbReference>
<gene>
    <name evidence="2" type="ORF">A1O9_12905</name>
</gene>
<evidence type="ECO:0000313" key="3">
    <source>
        <dbReference type="Proteomes" id="UP000027920"/>
    </source>
</evidence>
<feature type="compositionally biased region" description="Polar residues" evidence="1">
    <location>
        <begin position="188"/>
        <end position="201"/>
    </location>
</feature>
<feature type="compositionally biased region" description="Pro residues" evidence="1">
    <location>
        <begin position="26"/>
        <end position="35"/>
    </location>
</feature>
<name>A0A072P606_9EURO</name>
<dbReference type="Pfam" id="PF00653">
    <property type="entry name" value="BIR"/>
    <property type="match status" value="1"/>
</dbReference>
<dbReference type="AlphaFoldDB" id="A0A072P606"/>
<dbReference type="Proteomes" id="UP000027920">
    <property type="component" value="Unassembled WGS sequence"/>
</dbReference>
<dbReference type="InterPro" id="IPR001370">
    <property type="entry name" value="BIR_rpt"/>
</dbReference>
<dbReference type="RefSeq" id="XP_013253645.1">
    <property type="nucleotide sequence ID" value="XM_013398191.1"/>
</dbReference>
<evidence type="ECO:0000256" key="1">
    <source>
        <dbReference type="SAM" id="MobiDB-lite"/>
    </source>
</evidence>
<comment type="caution">
    <text evidence="2">The sequence shown here is derived from an EMBL/GenBank/DDBJ whole genome shotgun (WGS) entry which is preliminary data.</text>
</comment>
<feature type="region of interest" description="Disordered" evidence="1">
    <location>
        <begin position="22"/>
        <end position="51"/>
    </location>
</feature>
<evidence type="ECO:0008006" key="4">
    <source>
        <dbReference type="Google" id="ProtNLM"/>
    </source>
</evidence>
<feature type="compositionally biased region" description="Pro residues" evidence="1">
    <location>
        <begin position="153"/>
        <end position="165"/>
    </location>
</feature>
<dbReference type="Gene3D" id="1.10.1170.10">
    <property type="entry name" value="Inhibitor Of Apoptosis Protein (2mihbC-IAP-1), Chain A"/>
    <property type="match status" value="1"/>
</dbReference>
<dbReference type="OrthoDB" id="4367081at2759"/>
<sequence>MKKQPTDPLNFNLNRFSILGALPAASPLPEPPAPQSQPQSKPELKPSSQRPSIDKIIRISPTFSTTSSRVLSYQEWSHTNLLPEQLARLGFYRRPRDETPDNVCCFICGKETSDWDSEELYTTQKLLGYHDNECLWADMLRDLQPCLENASPKPLPVTNTPPPATNLPSDTDKPVDIQPESTIPLHSPPTSTNNIVTTRPTYASVLKTPPKPQPPPELRSAPSTRSLYL</sequence>
<dbReference type="EMBL" id="AMGV01000031">
    <property type="protein sequence ID" value="KEF51055.1"/>
    <property type="molecule type" value="Genomic_DNA"/>
</dbReference>
<evidence type="ECO:0000313" key="2">
    <source>
        <dbReference type="EMBL" id="KEF51055.1"/>
    </source>
</evidence>
<dbReference type="SUPFAM" id="SSF57924">
    <property type="entry name" value="Inhibitor of apoptosis (IAP) repeat"/>
    <property type="match status" value="1"/>
</dbReference>
<accession>A0A072P606</accession>
<proteinExistence type="predicted"/>
<dbReference type="SMART" id="SM00238">
    <property type="entry name" value="BIR"/>
    <property type="match status" value="1"/>
</dbReference>
<dbReference type="VEuPathDB" id="FungiDB:A1O9_12905"/>
<reference evidence="2 3" key="1">
    <citation type="submission" date="2013-03" db="EMBL/GenBank/DDBJ databases">
        <title>The Genome Sequence of Exophiala aquamarina CBS 119918.</title>
        <authorList>
            <consortium name="The Broad Institute Genomics Platform"/>
            <person name="Cuomo C."/>
            <person name="de Hoog S."/>
            <person name="Gorbushina A."/>
            <person name="Walker B."/>
            <person name="Young S.K."/>
            <person name="Zeng Q."/>
            <person name="Gargeya S."/>
            <person name="Fitzgerald M."/>
            <person name="Haas B."/>
            <person name="Abouelleil A."/>
            <person name="Allen A.W."/>
            <person name="Alvarado L."/>
            <person name="Arachchi H.M."/>
            <person name="Berlin A.M."/>
            <person name="Chapman S.B."/>
            <person name="Gainer-Dewar J."/>
            <person name="Goldberg J."/>
            <person name="Griggs A."/>
            <person name="Gujja S."/>
            <person name="Hansen M."/>
            <person name="Howarth C."/>
            <person name="Imamovic A."/>
            <person name="Ireland A."/>
            <person name="Larimer J."/>
            <person name="McCowan C."/>
            <person name="Murphy C."/>
            <person name="Pearson M."/>
            <person name="Poon T.W."/>
            <person name="Priest M."/>
            <person name="Roberts A."/>
            <person name="Saif S."/>
            <person name="Shea T."/>
            <person name="Sisk P."/>
            <person name="Sykes S."/>
            <person name="Wortman J."/>
            <person name="Nusbaum C."/>
            <person name="Birren B."/>
        </authorList>
    </citation>
    <scope>NUCLEOTIDE SEQUENCE [LARGE SCALE GENOMIC DNA]</scope>
    <source>
        <strain evidence="2 3">CBS 119918</strain>
    </source>
</reference>